<protein>
    <recommendedName>
        <fullName evidence="10">Protein kinase domain-containing protein</fullName>
    </recommendedName>
</protein>
<dbReference type="AlphaFoldDB" id="A0AAV3NS62"/>
<dbReference type="Pfam" id="PF00560">
    <property type="entry name" value="LRR_1"/>
    <property type="match status" value="1"/>
</dbReference>
<feature type="domain" description="Protein kinase" evidence="10">
    <location>
        <begin position="319"/>
        <end position="595"/>
    </location>
</feature>
<dbReference type="Gene3D" id="3.80.10.10">
    <property type="entry name" value="Ribonuclease Inhibitor"/>
    <property type="match status" value="1"/>
</dbReference>
<dbReference type="Pfam" id="PF07714">
    <property type="entry name" value="PK_Tyr_Ser-Thr"/>
    <property type="match status" value="1"/>
</dbReference>
<proteinExistence type="predicted"/>
<evidence type="ECO:0000313" key="11">
    <source>
        <dbReference type="EMBL" id="GAA0142224.1"/>
    </source>
</evidence>
<keyword evidence="12" id="KW-1185">Reference proteome</keyword>
<dbReference type="GO" id="GO:0004672">
    <property type="term" value="F:protein kinase activity"/>
    <property type="evidence" value="ECO:0007669"/>
    <property type="project" value="InterPro"/>
</dbReference>
<evidence type="ECO:0000256" key="8">
    <source>
        <dbReference type="SAM" id="Phobius"/>
    </source>
</evidence>
<dbReference type="InterPro" id="IPR046959">
    <property type="entry name" value="PRK1-6/SRF4-like"/>
</dbReference>
<dbReference type="PANTHER" id="PTHR48007:SF43">
    <property type="entry name" value="POLLEN RECEPTOR-LIKE KINASE 4"/>
    <property type="match status" value="1"/>
</dbReference>
<dbReference type="SUPFAM" id="SSF56112">
    <property type="entry name" value="Protein kinase-like (PK-like)"/>
    <property type="match status" value="1"/>
</dbReference>
<dbReference type="PANTHER" id="PTHR48007">
    <property type="entry name" value="LEUCINE-RICH REPEAT RECEPTOR-LIKE PROTEIN KINASE PXC1"/>
    <property type="match status" value="1"/>
</dbReference>
<evidence type="ECO:0000256" key="4">
    <source>
        <dbReference type="ARBA" id="ARBA00022737"/>
    </source>
</evidence>
<keyword evidence="2" id="KW-0433">Leucine-rich repeat</keyword>
<organism evidence="11 12">
    <name type="scientific">Lithospermum erythrorhizon</name>
    <name type="common">Purple gromwell</name>
    <name type="synonym">Lithospermum officinale var. erythrorhizon</name>
    <dbReference type="NCBI Taxonomy" id="34254"/>
    <lineage>
        <taxon>Eukaryota</taxon>
        <taxon>Viridiplantae</taxon>
        <taxon>Streptophyta</taxon>
        <taxon>Embryophyta</taxon>
        <taxon>Tracheophyta</taxon>
        <taxon>Spermatophyta</taxon>
        <taxon>Magnoliopsida</taxon>
        <taxon>eudicotyledons</taxon>
        <taxon>Gunneridae</taxon>
        <taxon>Pentapetalae</taxon>
        <taxon>asterids</taxon>
        <taxon>lamiids</taxon>
        <taxon>Boraginales</taxon>
        <taxon>Boraginaceae</taxon>
        <taxon>Boraginoideae</taxon>
        <taxon>Lithospermeae</taxon>
        <taxon>Lithospermum</taxon>
    </lineage>
</organism>
<dbReference type="InterPro" id="IPR000719">
    <property type="entry name" value="Prot_kinase_dom"/>
</dbReference>
<dbReference type="InterPro" id="IPR001245">
    <property type="entry name" value="Ser-Thr/Tyr_kinase_cat_dom"/>
</dbReference>
<dbReference type="GO" id="GO:0005524">
    <property type="term" value="F:ATP binding"/>
    <property type="evidence" value="ECO:0007669"/>
    <property type="project" value="InterPro"/>
</dbReference>
<keyword evidence="5 8" id="KW-1133">Transmembrane helix</keyword>
<comment type="caution">
    <text evidence="11">The sequence shown here is derived from an EMBL/GenBank/DDBJ whole genome shotgun (WGS) entry which is preliminary data.</text>
</comment>
<keyword evidence="9" id="KW-0732">Signal</keyword>
<keyword evidence="3 8" id="KW-0812">Transmembrane</keyword>
<dbReference type="Gene3D" id="1.10.510.10">
    <property type="entry name" value="Transferase(Phosphotransferase) domain 1"/>
    <property type="match status" value="1"/>
</dbReference>
<comment type="subcellular location">
    <subcellularLocation>
        <location evidence="1">Membrane</location>
    </subcellularLocation>
</comment>
<dbReference type="EMBL" id="BAABME010000375">
    <property type="protein sequence ID" value="GAA0142224.1"/>
    <property type="molecule type" value="Genomic_DNA"/>
</dbReference>
<evidence type="ECO:0000256" key="1">
    <source>
        <dbReference type="ARBA" id="ARBA00004370"/>
    </source>
</evidence>
<feature type="transmembrane region" description="Helical" evidence="8">
    <location>
        <begin position="235"/>
        <end position="257"/>
    </location>
</feature>
<evidence type="ECO:0000256" key="3">
    <source>
        <dbReference type="ARBA" id="ARBA00022692"/>
    </source>
</evidence>
<evidence type="ECO:0000256" key="5">
    <source>
        <dbReference type="ARBA" id="ARBA00022989"/>
    </source>
</evidence>
<dbReference type="InterPro" id="IPR032675">
    <property type="entry name" value="LRR_dom_sf"/>
</dbReference>
<evidence type="ECO:0000256" key="7">
    <source>
        <dbReference type="SAM" id="MobiDB-lite"/>
    </source>
</evidence>
<feature type="signal peptide" evidence="9">
    <location>
        <begin position="1"/>
        <end position="26"/>
    </location>
</feature>
<dbReference type="InterPro" id="IPR001611">
    <property type="entry name" value="Leu-rich_rpt"/>
</dbReference>
<name>A0AAV3NS62_LITER</name>
<gene>
    <name evidence="11" type="ORF">LIER_03172</name>
</gene>
<reference evidence="11 12" key="1">
    <citation type="submission" date="2024-01" db="EMBL/GenBank/DDBJ databases">
        <title>The complete chloroplast genome sequence of Lithospermum erythrorhizon: insights into the phylogenetic relationship among Boraginaceae species and the maternal lineages of purple gromwells.</title>
        <authorList>
            <person name="Okada T."/>
            <person name="Watanabe K."/>
        </authorList>
    </citation>
    <scope>NUCLEOTIDE SEQUENCE [LARGE SCALE GENOMIC DNA]</scope>
</reference>
<feature type="compositionally biased region" description="Polar residues" evidence="7">
    <location>
        <begin position="607"/>
        <end position="621"/>
    </location>
</feature>
<evidence type="ECO:0000256" key="6">
    <source>
        <dbReference type="ARBA" id="ARBA00023136"/>
    </source>
</evidence>
<dbReference type="InterPro" id="IPR011009">
    <property type="entry name" value="Kinase-like_dom_sf"/>
</dbReference>
<keyword evidence="6 8" id="KW-0472">Membrane</keyword>
<dbReference type="PROSITE" id="PS50011">
    <property type="entry name" value="PROTEIN_KINASE_DOM"/>
    <property type="match status" value="1"/>
</dbReference>
<accession>A0AAV3NS62</accession>
<dbReference type="SUPFAM" id="SSF52058">
    <property type="entry name" value="L domain-like"/>
    <property type="match status" value="1"/>
</dbReference>
<sequence>MNLLKFLIHLVTSVVLLILQNNEIMADDSSPIGFHDSERNALEDLKEQFNNSILHGNWTSLMCYMNDQPRWMGIQCLNGRVTGIVLENIGLKGTIKKDSLFNLTELSIISFKNNFLSGHVMEFSNNHKLKKVDLSGNIFDGEIPTSLLDLNTLESLQLQNNKLTGPVLAFNQPSLKQFNVSHNDLSGSIPNTTLQSFNYSSYIGNNKLCGAPSPKPCLRGTSDISSDSNDSSHSWVAILVVINVIAFLVLLFLAMFYHQRYKNLKKRGQMNNNLVHSDEEKQENMIQERVDGLEEGENKRRLTFFDENEASFEIDDMLKAAAEGLGKGSFGNSYKAKLGDSKIVVVKRLMDLKPLSRDEFVMKVMTIAELKHPNLLPLKAYYYSTEEKLFVQRFASNGNLFNRIHGGRGTRERIPFRWSSRLSVARAIARAIEYLHINTTSEISIPHGNLKSSNVLFGENDVVLVSDYGLTSIIAIPIATQRMVAFQSPEYKTRKKASRKSDVWSYGCLILELLTGKVSVYSSTQGGLDGFDLCDWVHRAVREEWTAEIFDVEILSQRSANTGMLTLMQIAMRCCDKATEKRPEMSEVVREVESIKLTIESQEDGSMEQSFTDDSAISATP</sequence>
<keyword evidence="4" id="KW-0677">Repeat</keyword>
<dbReference type="GO" id="GO:0016020">
    <property type="term" value="C:membrane"/>
    <property type="evidence" value="ECO:0007669"/>
    <property type="project" value="UniProtKB-SubCell"/>
</dbReference>
<dbReference type="Proteomes" id="UP001454036">
    <property type="component" value="Unassembled WGS sequence"/>
</dbReference>
<evidence type="ECO:0000259" key="10">
    <source>
        <dbReference type="PROSITE" id="PS50011"/>
    </source>
</evidence>
<evidence type="ECO:0000256" key="2">
    <source>
        <dbReference type="ARBA" id="ARBA00022614"/>
    </source>
</evidence>
<feature type="chain" id="PRO_5043730164" description="Protein kinase domain-containing protein" evidence="9">
    <location>
        <begin position="27"/>
        <end position="621"/>
    </location>
</feature>
<evidence type="ECO:0000256" key="9">
    <source>
        <dbReference type="SAM" id="SignalP"/>
    </source>
</evidence>
<evidence type="ECO:0000313" key="12">
    <source>
        <dbReference type="Proteomes" id="UP001454036"/>
    </source>
</evidence>
<dbReference type="Gene3D" id="3.30.200.20">
    <property type="entry name" value="Phosphorylase Kinase, domain 1"/>
    <property type="match status" value="1"/>
</dbReference>
<feature type="region of interest" description="Disordered" evidence="7">
    <location>
        <begin position="599"/>
        <end position="621"/>
    </location>
</feature>